<dbReference type="Gene3D" id="3.20.20.370">
    <property type="entry name" value="Glycoside hydrolase/deacetylase"/>
    <property type="match status" value="1"/>
</dbReference>
<sequence>MKYVFLLLAALFIFGLAVFMGAPFSFDTHDESGQAVRSETEESALPEPLNIPFLTEVPEPNNPCSNISVPEEIQQKRSDLADNIAVLEKRTEKVKDTISLSFELEKGSPDIRAVAFTIDTGTGGSYGITELLDIAAYYKIPLTFFLTGCWVVENPELTQRIVRDGHSIANHTLTHLNLADVSDERARYEIEETDRIFRDVTGFTPFLFRKPQYAGGERITTLAGTLGKISIQGYPDFGDTTGWRSGSSKEGVLGRITKHTAPGAIWVFHNLSSSDLSAFEDAARFHLQDGYKIVPVEELIIRLYGLDGER</sequence>
<dbReference type="CDD" id="cd10917">
    <property type="entry name" value="CE4_NodB_like_6s_7s"/>
    <property type="match status" value="1"/>
</dbReference>
<keyword evidence="2" id="KW-0378">Hydrolase</keyword>
<feature type="domain" description="NodB homology" evidence="3">
    <location>
        <begin position="112"/>
        <end position="310"/>
    </location>
</feature>
<dbReference type="STRING" id="1802362.A2806_03515"/>
<comment type="caution">
    <text evidence="4">The sequence shown here is derived from an EMBL/GenBank/DDBJ whole genome shotgun (WGS) entry which is preliminary data.</text>
</comment>
<dbReference type="GO" id="GO:0046872">
    <property type="term" value="F:metal ion binding"/>
    <property type="evidence" value="ECO:0007669"/>
    <property type="project" value="UniProtKB-KW"/>
</dbReference>
<accession>A0A1G2PIQ0</accession>
<evidence type="ECO:0000313" key="5">
    <source>
        <dbReference type="Proteomes" id="UP000177629"/>
    </source>
</evidence>
<dbReference type="AlphaFoldDB" id="A0A1G2PIQ0"/>
<dbReference type="InterPro" id="IPR011330">
    <property type="entry name" value="Glyco_hydro/deAcase_b/a-brl"/>
</dbReference>
<proteinExistence type="predicted"/>
<dbReference type="GO" id="GO:0005975">
    <property type="term" value="P:carbohydrate metabolic process"/>
    <property type="evidence" value="ECO:0007669"/>
    <property type="project" value="InterPro"/>
</dbReference>
<dbReference type="Proteomes" id="UP000177629">
    <property type="component" value="Unassembled WGS sequence"/>
</dbReference>
<dbReference type="EMBL" id="MHSS01000015">
    <property type="protein sequence ID" value="OHA47659.1"/>
    <property type="molecule type" value="Genomic_DNA"/>
</dbReference>
<name>A0A1G2PIQ0_9BACT</name>
<dbReference type="PANTHER" id="PTHR10587:SF133">
    <property type="entry name" value="CHITIN DEACETYLASE 1-RELATED"/>
    <property type="match status" value="1"/>
</dbReference>
<evidence type="ECO:0000256" key="2">
    <source>
        <dbReference type="ARBA" id="ARBA00022801"/>
    </source>
</evidence>
<gene>
    <name evidence="4" type="ORF">A2806_03515</name>
</gene>
<protein>
    <recommendedName>
        <fullName evidence="3">NodB homology domain-containing protein</fullName>
    </recommendedName>
</protein>
<dbReference type="PROSITE" id="PS51677">
    <property type="entry name" value="NODB"/>
    <property type="match status" value="1"/>
</dbReference>
<dbReference type="GO" id="GO:0016810">
    <property type="term" value="F:hydrolase activity, acting on carbon-nitrogen (but not peptide) bonds"/>
    <property type="evidence" value="ECO:0007669"/>
    <property type="project" value="InterPro"/>
</dbReference>
<keyword evidence="1" id="KW-0479">Metal-binding</keyword>
<reference evidence="4 5" key="1">
    <citation type="journal article" date="2016" name="Nat. Commun.">
        <title>Thousands of microbial genomes shed light on interconnected biogeochemical processes in an aquifer system.</title>
        <authorList>
            <person name="Anantharaman K."/>
            <person name="Brown C.T."/>
            <person name="Hug L.A."/>
            <person name="Sharon I."/>
            <person name="Castelle C.J."/>
            <person name="Probst A.J."/>
            <person name="Thomas B.C."/>
            <person name="Singh A."/>
            <person name="Wilkins M.J."/>
            <person name="Karaoz U."/>
            <person name="Brodie E.L."/>
            <person name="Williams K.H."/>
            <person name="Hubbard S.S."/>
            <person name="Banfield J.F."/>
        </authorList>
    </citation>
    <scope>NUCLEOTIDE SEQUENCE [LARGE SCALE GENOMIC DNA]</scope>
</reference>
<dbReference type="PANTHER" id="PTHR10587">
    <property type="entry name" value="GLYCOSYL TRANSFERASE-RELATED"/>
    <property type="match status" value="1"/>
</dbReference>
<dbReference type="Pfam" id="PF01522">
    <property type="entry name" value="Polysacc_deac_1"/>
    <property type="match status" value="1"/>
</dbReference>
<dbReference type="GO" id="GO:0016020">
    <property type="term" value="C:membrane"/>
    <property type="evidence" value="ECO:0007669"/>
    <property type="project" value="TreeGrafter"/>
</dbReference>
<evidence type="ECO:0000256" key="1">
    <source>
        <dbReference type="ARBA" id="ARBA00022723"/>
    </source>
</evidence>
<dbReference type="InterPro" id="IPR002509">
    <property type="entry name" value="NODB_dom"/>
</dbReference>
<evidence type="ECO:0000259" key="3">
    <source>
        <dbReference type="PROSITE" id="PS51677"/>
    </source>
</evidence>
<dbReference type="InterPro" id="IPR050248">
    <property type="entry name" value="Polysacc_deacetylase_ArnD"/>
</dbReference>
<dbReference type="SUPFAM" id="SSF88713">
    <property type="entry name" value="Glycoside hydrolase/deacetylase"/>
    <property type="match status" value="1"/>
</dbReference>
<organism evidence="4 5">
    <name type="scientific">Candidatus Terrybacteria bacterium RIFCSPHIGHO2_01_FULL_48_17</name>
    <dbReference type="NCBI Taxonomy" id="1802362"/>
    <lineage>
        <taxon>Bacteria</taxon>
        <taxon>Candidatus Terryibacteriota</taxon>
    </lineage>
</organism>
<evidence type="ECO:0000313" key="4">
    <source>
        <dbReference type="EMBL" id="OHA47659.1"/>
    </source>
</evidence>